<keyword evidence="1" id="KW-0175">Coiled coil</keyword>
<dbReference type="PANTHER" id="PTHR21666:SF270">
    <property type="entry name" value="MUREIN HYDROLASE ACTIVATOR ENVC"/>
    <property type="match status" value="1"/>
</dbReference>
<keyword evidence="3" id="KW-0732">Signal</keyword>
<protein>
    <recommendedName>
        <fullName evidence="4">M23ase beta-sheet core domain-containing protein</fullName>
    </recommendedName>
</protein>
<organism evidence="5 6">
    <name type="scientific">Deinococcus roseus</name>
    <dbReference type="NCBI Taxonomy" id="392414"/>
    <lineage>
        <taxon>Bacteria</taxon>
        <taxon>Thermotogati</taxon>
        <taxon>Deinococcota</taxon>
        <taxon>Deinococci</taxon>
        <taxon>Deinococcales</taxon>
        <taxon>Deinococcaceae</taxon>
        <taxon>Deinococcus</taxon>
    </lineage>
</organism>
<evidence type="ECO:0000313" key="6">
    <source>
        <dbReference type="Proteomes" id="UP000632222"/>
    </source>
</evidence>
<comment type="caution">
    <text evidence="5">The sequence shown here is derived from an EMBL/GenBank/DDBJ whole genome shotgun (WGS) entry which is preliminary data.</text>
</comment>
<name>A0ABQ2CUE8_9DEIO</name>
<dbReference type="InterPro" id="IPR011055">
    <property type="entry name" value="Dup_hybrid_motif"/>
</dbReference>
<keyword evidence="6" id="KW-1185">Reference proteome</keyword>
<dbReference type="EMBL" id="BMOD01000001">
    <property type="protein sequence ID" value="GGJ21738.1"/>
    <property type="molecule type" value="Genomic_DNA"/>
</dbReference>
<feature type="region of interest" description="Disordered" evidence="2">
    <location>
        <begin position="253"/>
        <end position="273"/>
    </location>
</feature>
<feature type="domain" description="M23ase beta-sheet core" evidence="4">
    <location>
        <begin position="385"/>
        <end position="453"/>
    </location>
</feature>
<evidence type="ECO:0000259" key="4">
    <source>
        <dbReference type="Pfam" id="PF01551"/>
    </source>
</evidence>
<gene>
    <name evidence="5" type="ORF">GCM10008938_04940</name>
</gene>
<dbReference type="InterPro" id="IPR050570">
    <property type="entry name" value="Cell_wall_metabolism_enzyme"/>
</dbReference>
<proteinExistence type="predicted"/>
<accession>A0ABQ2CUE8</accession>
<dbReference type="RefSeq" id="WP_188999292.1">
    <property type="nucleotide sequence ID" value="NZ_BMOD01000001.1"/>
</dbReference>
<dbReference type="Gene3D" id="2.70.70.10">
    <property type="entry name" value="Glucose Permease (Domain IIA)"/>
    <property type="match status" value="1"/>
</dbReference>
<feature type="coiled-coil region" evidence="1">
    <location>
        <begin position="160"/>
        <end position="215"/>
    </location>
</feature>
<reference evidence="6" key="1">
    <citation type="journal article" date="2019" name="Int. J. Syst. Evol. Microbiol.">
        <title>The Global Catalogue of Microorganisms (GCM) 10K type strain sequencing project: providing services to taxonomists for standard genome sequencing and annotation.</title>
        <authorList>
            <consortium name="The Broad Institute Genomics Platform"/>
            <consortium name="The Broad Institute Genome Sequencing Center for Infectious Disease"/>
            <person name="Wu L."/>
            <person name="Ma J."/>
        </authorList>
    </citation>
    <scope>NUCLEOTIDE SEQUENCE [LARGE SCALE GENOMIC DNA]</scope>
    <source>
        <strain evidence="6">JCM 14370</strain>
    </source>
</reference>
<evidence type="ECO:0000256" key="2">
    <source>
        <dbReference type="SAM" id="MobiDB-lite"/>
    </source>
</evidence>
<feature type="signal peptide" evidence="3">
    <location>
        <begin position="1"/>
        <end position="17"/>
    </location>
</feature>
<feature type="coiled-coil region" evidence="1">
    <location>
        <begin position="16"/>
        <end position="92"/>
    </location>
</feature>
<dbReference type="SUPFAM" id="SSF51261">
    <property type="entry name" value="Duplicated hybrid motif"/>
    <property type="match status" value="1"/>
</dbReference>
<dbReference type="InterPro" id="IPR016047">
    <property type="entry name" value="M23ase_b-sheet_dom"/>
</dbReference>
<evidence type="ECO:0000313" key="5">
    <source>
        <dbReference type="EMBL" id="GGJ21738.1"/>
    </source>
</evidence>
<evidence type="ECO:0000256" key="1">
    <source>
        <dbReference type="SAM" id="Coils"/>
    </source>
</evidence>
<evidence type="ECO:0000256" key="3">
    <source>
        <dbReference type="SAM" id="SignalP"/>
    </source>
</evidence>
<feature type="chain" id="PRO_5047203121" description="M23ase beta-sheet core domain-containing protein" evidence="3">
    <location>
        <begin position="18"/>
        <end position="478"/>
    </location>
</feature>
<sequence>MKKALLLLVLLTAGAVAQTSQQLQNLEEQLRQARVVRDQQQQRLDDLKLGLQALSLQEQAALTTLEEVNARLQKLQNDQQKVARDVDFKKAQIANLDGQIEVTDARNNRLKTQVQSLMLTLYREKSNLYVELLAQEKNFYDVLIRRHYLDILSKQDLSVIEDLRSTMKQLAVQKAELDKLSNELKALQKQLASKLELVKTEKAKQQTAINALKQTKSGQQALVYQTSQAAVQTQQDIGSIFNNILAERERIEAERKRKEEEERKRREAEQRRLAEEKARLERQRRLAEEKARLEQQKKLAEQKARLEQQKKLADFRAEQERIKKEQAAIKAREDQLKQQAAISARNNAPLPTSLGTLAFPLKGGRVVVPYGRNGQLSTSIAGSQSSAPVTAAAEGRVISITINPNLGTVIMLAHNDAGSIYTIYTGLQSPTVREGQRISRGQLIGYTGGSPVSDPNTFDFWVAVRSGSGQTSYIAPGF</sequence>
<dbReference type="Gene3D" id="6.10.250.3150">
    <property type="match status" value="1"/>
</dbReference>
<dbReference type="Pfam" id="PF01551">
    <property type="entry name" value="Peptidase_M23"/>
    <property type="match status" value="1"/>
</dbReference>
<dbReference type="Proteomes" id="UP000632222">
    <property type="component" value="Unassembled WGS sequence"/>
</dbReference>
<dbReference type="CDD" id="cd12797">
    <property type="entry name" value="M23_peptidase"/>
    <property type="match status" value="1"/>
</dbReference>
<dbReference type="PANTHER" id="PTHR21666">
    <property type="entry name" value="PEPTIDASE-RELATED"/>
    <property type="match status" value="1"/>
</dbReference>